<dbReference type="Proteomes" id="UP001209076">
    <property type="component" value="Unassembled WGS sequence"/>
</dbReference>
<protein>
    <submittedName>
        <fullName evidence="2">GNAT family N-acetyltransferase</fullName>
    </submittedName>
</protein>
<comment type="caution">
    <text evidence="2">The sequence shown here is derived from an EMBL/GenBank/DDBJ whole genome shotgun (WGS) entry which is preliminary data.</text>
</comment>
<dbReference type="Gene3D" id="3.40.630.30">
    <property type="match status" value="1"/>
</dbReference>
<sequence length="371" mass="43387">MITIKKVQTKSDLRRFTSFPNRLFKHEPNFVPALSIDEMRVFDYKKNPAHEYCDSQCFLAYKDGKIVGRIAGIINHAWNEAKQTKTGRFSRIDMIDDIEVTKALIEAVTEWNRLKGMDTLIGPIGFTDLDRMGMLVEGFDYLNMFITIWNPPYYHKHLEALGFVKDVDWIEKRIMLTSIPEKITKVSEIIRKRYGFKLLTLKKRKEVMKYIYPAFKMYNVAFNELYGFYPISDKVMDYYIKQMISIVKLDYLWFVLDSEDSVAGFGLMMPSLALANKKSQGRLFPFGFLRILKALKKHDVVDLYFIAVDPKHQGKGLPALMLEDGIKKAMKQGIKFAETGPELENNIAIQAQWKDFDYINHKRRRCYTKKI</sequence>
<keyword evidence="3" id="KW-1185">Reference proteome</keyword>
<accession>A0ABT2Q171</accession>
<dbReference type="PANTHER" id="PTHR41368:SF1">
    <property type="entry name" value="PROTEIN YGHO"/>
    <property type="match status" value="1"/>
</dbReference>
<dbReference type="CDD" id="cd04301">
    <property type="entry name" value="NAT_SF"/>
    <property type="match status" value="1"/>
</dbReference>
<dbReference type="InterPro" id="IPR000182">
    <property type="entry name" value="GNAT_dom"/>
</dbReference>
<evidence type="ECO:0000313" key="3">
    <source>
        <dbReference type="Proteomes" id="UP001209076"/>
    </source>
</evidence>
<dbReference type="RefSeq" id="WP_262096987.1">
    <property type="nucleotide sequence ID" value="NZ_JAOEGN010000021.1"/>
</dbReference>
<dbReference type="InterPro" id="IPR016181">
    <property type="entry name" value="Acyl_CoA_acyltransferase"/>
</dbReference>
<dbReference type="Pfam" id="PF00583">
    <property type="entry name" value="Acetyltransf_1"/>
    <property type="match status" value="1"/>
</dbReference>
<proteinExistence type="predicted"/>
<evidence type="ECO:0000313" key="2">
    <source>
        <dbReference type="EMBL" id="MCU0105668.1"/>
    </source>
</evidence>
<evidence type="ECO:0000259" key="1">
    <source>
        <dbReference type="Pfam" id="PF00583"/>
    </source>
</evidence>
<name>A0ABT2Q171_9MOLU</name>
<feature type="domain" description="N-acetyltransferase" evidence="1">
    <location>
        <begin position="253"/>
        <end position="349"/>
    </location>
</feature>
<organism evidence="2 3">
    <name type="scientific">Paracholeplasma vituli</name>
    <dbReference type="NCBI Taxonomy" id="69473"/>
    <lineage>
        <taxon>Bacteria</taxon>
        <taxon>Bacillati</taxon>
        <taxon>Mycoplasmatota</taxon>
        <taxon>Mollicutes</taxon>
        <taxon>Acholeplasmatales</taxon>
        <taxon>Acholeplasmataceae</taxon>
        <taxon>Paracholeplasma</taxon>
    </lineage>
</organism>
<reference evidence="3" key="1">
    <citation type="submission" date="2023-07" db="EMBL/GenBank/DDBJ databases">
        <title>Novel Mycoplasma species identified in domestic and wild animals.</title>
        <authorList>
            <person name="Volokhov D.V."/>
            <person name="Furtak V.A."/>
            <person name="Zagorodnyaya T.A."/>
        </authorList>
    </citation>
    <scope>NUCLEOTIDE SEQUENCE [LARGE SCALE GENOMIC DNA]</scope>
    <source>
        <strain evidence="3">92-19</strain>
    </source>
</reference>
<dbReference type="SUPFAM" id="SSF55729">
    <property type="entry name" value="Acyl-CoA N-acyltransferases (Nat)"/>
    <property type="match status" value="1"/>
</dbReference>
<gene>
    <name evidence="2" type="ORF">N7603_08350</name>
</gene>
<dbReference type="EMBL" id="JAOEGN010000021">
    <property type="protein sequence ID" value="MCU0105668.1"/>
    <property type="molecule type" value="Genomic_DNA"/>
</dbReference>
<dbReference type="PANTHER" id="PTHR41368">
    <property type="entry name" value="PROTEIN YGHO"/>
    <property type="match status" value="1"/>
</dbReference>
<dbReference type="InterPro" id="IPR039968">
    <property type="entry name" value="BcerS-like"/>
</dbReference>